<dbReference type="EMBL" id="JARQDV010000007">
    <property type="protein sequence ID" value="MDT2965358.1"/>
    <property type="molecule type" value="Genomic_DNA"/>
</dbReference>
<feature type="transmembrane region" description="Helical" evidence="1">
    <location>
        <begin position="78"/>
        <end position="102"/>
    </location>
</feature>
<feature type="transmembrane region" description="Helical" evidence="1">
    <location>
        <begin position="242"/>
        <end position="259"/>
    </location>
</feature>
<dbReference type="AlphaFoldDB" id="A0AAW8URT6"/>
<keyword evidence="1" id="KW-0812">Transmembrane</keyword>
<feature type="transmembrane region" description="Helical" evidence="1">
    <location>
        <begin position="360"/>
        <end position="381"/>
    </location>
</feature>
<evidence type="ECO:0000313" key="3">
    <source>
        <dbReference type="Proteomes" id="UP001268896"/>
    </source>
</evidence>
<gene>
    <name evidence="2" type="ORF">P7I32_12125</name>
</gene>
<name>A0AAW8URT6_ENTCA</name>
<evidence type="ECO:0000256" key="1">
    <source>
        <dbReference type="SAM" id="Phobius"/>
    </source>
</evidence>
<accession>A0AAW8URT6</accession>
<feature type="transmembrane region" description="Helical" evidence="1">
    <location>
        <begin position="387"/>
        <end position="410"/>
    </location>
</feature>
<proteinExistence type="predicted"/>
<feature type="transmembrane region" description="Helical" evidence="1">
    <location>
        <begin position="303"/>
        <end position="325"/>
    </location>
</feature>
<feature type="transmembrane region" description="Helical" evidence="1">
    <location>
        <begin position="137"/>
        <end position="153"/>
    </location>
</feature>
<feature type="transmembrane region" description="Helical" evidence="1">
    <location>
        <begin position="200"/>
        <end position="221"/>
    </location>
</feature>
<feature type="transmembrane region" description="Helical" evidence="1">
    <location>
        <begin position="265"/>
        <end position="282"/>
    </location>
</feature>
<reference evidence="2" key="1">
    <citation type="submission" date="2023-03" db="EMBL/GenBank/DDBJ databases">
        <authorList>
            <person name="Shen W."/>
            <person name="Cai J."/>
        </authorList>
    </citation>
    <scope>NUCLEOTIDE SEQUENCE</scope>
    <source>
        <strain evidence="2">K72-2</strain>
    </source>
</reference>
<feature type="transmembrane region" description="Helical" evidence="1">
    <location>
        <begin position="331"/>
        <end position="353"/>
    </location>
</feature>
<keyword evidence="1" id="KW-1133">Transmembrane helix</keyword>
<dbReference type="Proteomes" id="UP001268896">
    <property type="component" value="Unassembled WGS sequence"/>
</dbReference>
<organism evidence="2 3">
    <name type="scientific">Enterococcus casseliflavus</name>
    <name type="common">Enterococcus flavescens</name>
    <dbReference type="NCBI Taxonomy" id="37734"/>
    <lineage>
        <taxon>Bacteria</taxon>
        <taxon>Bacillati</taxon>
        <taxon>Bacillota</taxon>
        <taxon>Bacilli</taxon>
        <taxon>Lactobacillales</taxon>
        <taxon>Enterococcaceae</taxon>
        <taxon>Enterococcus</taxon>
    </lineage>
</organism>
<sequence length="446" mass="47243">MITQVLGGLVILSILFMAFYCIKGYNMTVGFFLMSAIWIAISFAGNMIEPNSAMEGLTAVEVLTDVFQAGPEAYGRNVLVNVLFGAFFGTVLIETGIASTLIRKTVELGGDHPRVTVNLLCLVTAVLFTSLTGVGPYIAIGVVVLPIMLALGISPLVSVFAFIGSAGVSASFLNVVNFQQYQTIFETTSPEFANYSYNDYFPFAIVAATISLIVILTIVNVKIGKAKKVYSWDAGQSTAKSAPALSLISVAMPVILLIAFNLPVILSFILSSLFALITTGHLKGGFVEASRKIAKYGSDGAISVAPMMAFLLAIATYNAAAAYVAPYLGALLSPVIPATTLGLAIVFGVFGVLGHFRGPMNLVGSGLALLHVVAAVTSWPIQFLYPLFIVTTIIPQGLDITLSGAVWALDYAKVQSKDYMRLGIPTSATLCVIMAIVVYLMYGSLM</sequence>
<comment type="caution">
    <text evidence="2">The sequence shown here is derived from an EMBL/GenBank/DDBJ whole genome shotgun (WGS) entry which is preliminary data.</text>
</comment>
<protein>
    <submittedName>
        <fullName evidence="2">Citrate transporter</fullName>
    </submittedName>
</protein>
<feature type="transmembrane region" description="Helical" evidence="1">
    <location>
        <begin position="29"/>
        <end position="48"/>
    </location>
</feature>
<dbReference type="RefSeq" id="WP_060792931.1">
    <property type="nucleotide sequence ID" value="NZ_BAAAXK010000015.1"/>
</dbReference>
<feature type="transmembrane region" description="Helical" evidence="1">
    <location>
        <begin position="6"/>
        <end position="22"/>
    </location>
</feature>
<evidence type="ECO:0000313" key="2">
    <source>
        <dbReference type="EMBL" id="MDT2965358.1"/>
    </source>
</evidence>
<feature type="transmembrane region" description="Helical" evidence="1">
    <location>
        <begin position="160"/>
        <end position="180"/>
    </location>
</feature>
<keyword evidence="1" id="KW-0472">Membrane</keyword>
<feature type="transmembrane region" description="Helical" evidence="1">
    <location>
        <begin position="422"/>
        <end position="442"/>
    </location>
</feature>
<feature type="transmembrane region" description="Helical" evidence="1">
    <location>
        <begin position="114"/>
        <end position="131"/>
    </location>
</feature>